<accession>A0A059MUA9</accession>
<dbReference type="GO" id="GO:0005886">
    <property type="term" value="C:plasma membrane"/>
    <property type="evidence" value="ECO:0007669"/>
    <property type="project" value="UniProtKB-SubCell"/>
</dbReference>
<evidence type="ECO:0000256" key="1">
    <source>
        <dbReference type="ARBA" id="ARBA00004651"/>
    </source>
</evidence>
<evidence type="ECO:0000313" key="12">
    <source>
        <dbReference type="EMBL" id="UYF93601.1"/>
    </source>
</evidence>
<keyword evidence="3 8" id="KW-0812">Transmembrane</keyword>
<evidence type="ECO:0000256" key="3">
    <source>
        <dbReference type="ARBA" id="ARBA00022692"/>
    </source>
</evidence>
<feature type="transmembrane region" description="Helical" evidence="8">
    <location>
        <begin position="361"/>
        <end position="380"/>
    </location>
</feature>
<proteinExistence type="inferred from homology"/>
<comment type="similarity">
    <text evidence="6">Belongs to the ThrE exporter (TC 2.A.79) family.</text>
</comment>
<dbReference type="GeneID" id="83623691"/>
<feature type="transmembrane region" description="Helical" evidence="8">
    <location>
        <begin position="336"/>
        <end position="355"/>
    </location>
</feature>
<evidence type="ECO:0000313" key="11">
    <source>
        <dbReference type="EMBL" id="GES37920.1"/>
    </source>
</evidence>
<feature type="transmembrane region" description="Helical" evidence="8">
    <location>
        <begin position="417"/>
        <end position="444"/>
    </location>
</feature>
<dbReference type="InterPro" id="IPR010619">
    <property type="entry name" value="ThrE-like_N"/>
</dbReference>
<feature type="transmembrane region" description="Helical" evidence="8">
    <location>
        <begin position="159"/>
        <end position="189"/>
    </location>
</feature>
<sequence>MGTLATAFGKLVLDRRATLDTITEAPAPLQPIDLTDDATVAEALDVAVRVGEVLLAAGTGAIDTSEQVRFVAATYGLAQCDVDVTYNSIVLSAYRGPTMPPASTMRVVQYRSMDFTRLAAVDRLTRRIRREAISPAQAREDLLAITTAPHPYHRWVATFAWAAMAASISVLLGGGALVAVMAFASTAVIDRTNRVLNGMGLPFFFQHVVGGIIAATPAILLFNLREPLGVDVPPGLIIAAGVTVLLSGLSLVGSVQDAITGAPITASARFFELVMMTGGIIAGVATALKVMEALGAELPVISNDALPTATALPVKVLAGAASALFYALACYAERRALTAAALGGAVGSLVFLMSMEFAVGPIISSATAATVVGFAGGLMARRALTPPLVVAVAGITPLLPGLSLYRGLYAVIGSELLLGLTALFSAFGIGCALAAGVTLGEWLARTVRHPRSVLRAGSLRRPQLRRVRRVRPYRGSKRHESHSAGGAPTA</sequence>
<evidence type="ECO:0000256" key="2">
    <source>
        <dbReference type="ARBA" id="ARBA00022475"/>
    </source>
</evidence>
<keyword evidence="5 8" id="KW-0472">Membrane</keyword>
<feature type="domain" description="Threonine/serine exporter-like N-terminal" evidence="9">
    <location>
        <begin position="45"/>
        <end position="290"/>
    </location>
</feature>
<evidence type="ECO:0000259" key="10">
    <source>
        <dbReference type="Pfam" id="PF12821"/>
    </source>
</evidence>
<keyword evidence="4 8" id="KW-1133">Transmembrane helix</keyword>
<dbReference type="RefSeq" id="WP_006942907.1">
    <property type="nucleotide sequence ID" value="NZ_BAAAYP010000042.1"/>
</dbReference>
<feature type="region of interest" description="Disordered" evidence="7">
    <location>
        <begin position="470"/>
        <end position="490"/>
    </location>
</feature>
<feature type="transmembrane region" description="Helical" evidence="8">
    <location>
        <begin position="311"/>
        <end position="329"/>
    </location>
</feature>
<dbReference type="GO" id="GO:0015744">
    <property type="term" value="P:succinate transport"/>
    <property type="evidence" value="ECO:0007669"/>
    <property type="project" value="TreeGrafter"/>
</dbReference>
<reference evidence="11 13" key="1">
    <citation type="journal article" date="2018" name="Biodegradation">
        <title>1,4-Dioxane degradation characteristics of Rhodococcus aetherivorans JCM 14343.</title>
        <authorList>
            <person name="Inoue D."/>
            <person name="Tsunoda T."/>
            <person name="Yamamoto N."/>
            <person name="Ike M."/>
            <person name="Sei K."/>
        </authorList>
    </citation>
    <scope>NUCLEOTIDE SEQUENCE [LARGE SCALE GENOMIC DNA]</scope>
    <source>
        <strain evidence="11 13">JCM 14343</strain>
    </source>
</reference>
<reference evidence="12" key="3">
    <citation type="submission" date="2022-09" db="EMBL/GenBank/DDBJ databases">
        <title>The genome sequence of Rhodococcus aetherivorans N1.</title>
        <authorList>
            <person name="Jiang W."/>
        </authorList>
    </citation>
    <scope>NUCLEOTIDE SEQUENCE</scope>
    <source>
        <strain evidence="12">N1</strain>
    </source>
</reference>
<accession>N1MAA5</accession>
<keyword evidence="13" id="KW-1185">Reference proteome</keyword>
<feature type="compositionally biased region" description="Basic residues" evidence="7">
    <location>
        <begin position="470"/>
        <end position="480"/>
    </location>
</feature>
<feature type="domain" description="Threonine/Serine exporter ThrE" evidence="10">
    <location>
        <begin position="320"/>
        <end position="440"/>
    </location>
</feature>
<feature type="transmembrane region" description="Helical" evidence="8">
    <location>
        <begin position="387"/>
        <end position="405"/>
    </location>
</feature>
<dbReference type="PANTHER" id="PTHR34390:SF2">
    <property type="entry name" value="SUCCINATE TRANSPORTER SUBUNIT YJJP-RELATED"/>
    <property type="match status" value="1"/>
</dbReference>
<evidence type="ECO:0000259" key="9">
    <source>
        <dbReference type="Pfam" id="PF06738"/>
    </source>
</evidence>
<gene>
    <name evidence="12" type="ORF">OCS65_24725</name>
    <name evidence="11" type="ORF">RAJCM14343_3180</name>
</gene>
<organism evidence="12 14">
    <name type="scientific">Rhodococcus aetherivorans</name>
    <dbReference type="NCBI Taxonomy" id="191292"/>
    <lineage>
        <taxon>Bacteria</taxon>
        <taxon>Bacillati</taxon>
        <taxon>Actinomycetota</taxon>
        <taxon>Actinomycetes</taxon>
        <taxon>Mycobacteriales</taxon>
        <taxon>Nocardiaceae</taxon>
        <taxon>Rhodococcus</taxon>
    </lineage>
</organism>
<evidence type="ECO:0000256" key="6">
    <source>
        <dbReference type="ARBA" id="ARBA00034125"/>
    </source>
</evidence>
<feature type="transmembrane region" description="Helical" evidence="8">
    <location>
        <begin position="236"/>
        <end position="258"/>
    </location>
</feature>
<protein>
    <submittedName>
        <fullName evidence="11">Possible amino acid export carrier protein</fullName>
    </submittedName>
    <submittedName>
        <fullName evidence="12">Threonine/serine exporter family protein</fullName>
    </submittedName>
</protein>
<dbReference type="AlphaFoldDB" id="A0A059MUA9"/>
<evidence type="ECO:0000256" key="7">
    <source>
        <dbReference type="SAM" id="MobiDB-lite"/>
    </source>
</evidence>
<dbReference type="InterPro" id="IPR050539">
    <property type="entry name" value="ThrE_Dicarb/AminoAcid_Exp"/>
</dbReference>
<dbReference type="InterPro" id="IPR024528">
    <property type="entry name" value="ThrE_2"/>
</dbReference>
<dbReference type="Pfam" id="PF06738">
    <property type="entry name" value="ThrE"/>
    <property type="match status" value="1"/>
</dbReference>
<dbReference type="EMBL" id="CP106982">
    <property type="protein sequence ID" value="UYF93601.1"/>
    <property type="molecule type" value="Genomic_DNA"/>
</dbReference>
<name>A0A059MUA9_9NOCA</name>
<evidence type="ECO:0000313" key="13">
    <source>
        <dbReference type="Proteomes" id="UP000325466"/>
    </source>
</evidence>
<feature type="transmembrane region" description="Helical" evidence="8">
    <location>
        <begin position="201"/>
        <end position="224"/>
    </location>
</feature>
<evidence type="ECO:0000256" key="4">
    <source>
        <dbReference type="ARBA" id="ARBA00022989"/>
    </source>
</evidence>
<keyword evidence="2" id="KW-1003">Cell membrane</keyword>
<comment type="subcellular location">
    <subcellularLocation>
        <location evidence="1">Cell membrane</location>
        <topology evidence="1">Multi-pass membrane protein</topology>
    </subcellularLocation>
</comment>
<evidence type="ECO:0000256" key="8">
    <source>
        <dbReference type="SAM" id="Phobius"/>
    </source>
</evidence>
<dbReference type="EMBL" id="BLAH01000086">
    <property type="protein sequence ID" value="GES37920.1"/>
    <property type="molecule type" value="Genomic_DNA"/>
</dbReference>
<dbReference type="Proteomes" id="UP000325466">
    <property type="component" value="Unassembled WGS sequence"/>
</dbReference>
<dbReference type="GO" id="GO:0022857">
    <property type="term" value="F:transmembrane transporter activity"/>
    <property type="evidence" value="ECO:0007669"/>
    <property type="project" value="InterPro"/>
</dbReference>
<dbReference type="Proteomes" id="UP001163947">
    <property type="component" value="Chromosome"/>
</dbReference>
<evidence type="ECO:0000313" key="14">
    <source>
        <dbReference type="Proteomes" id="UP001163947"/>
    </source>
</evidence>
<dbReference type="PANTHER" id="PTHR34390">
    <property type="entry name" value="UPF0442 PROTEIN YJJB-RELATED"/>
    <property type="match status" value="1"/>
</dbReference>
<evidence type="ECO:0000256" key="5">
    <source>
        <dbReference type="ARBA" id="ARBA00023136"/>
    </source>
</evidence>
<reference evidence="11" key="2">
    <citation type="submission" date="2019-10" db="EMBL/GenBank/DDBJ databases">
        <title>Draft genome sequence of Rhodococcus aetherivorans JCM 14343.</title>
        <authorList>
            <person name="Inoue D."/>
            <person name="Nakazawa M."/>
            <person name="Yamamoto N."/>
            <person name="Sei K."/>
            <person name="Ike M."/>
        </authorList>
    </citation>
    <scope>NUCLEOTIDE SEQUENCE</scope>
    <source>
        <strain evidence="11">JCM 14343</strain>
    </source>
</reference>
<feature type="transmembrane region" description="Helical" evidence="8">
    <location>
        <begin position="270"/>
        <end position="291"/>
    </location>
</feature>
<dbReference type="Pfam" id="PF12821">
    <property type="entry name" value="ThrE_2"/>
    <property type="match status" value="1"/>
</dbReference>